<dbReference type="RefSeq" id="WP_083946613.1">
    <property type="nucleotide sequence ID" value="NZ_JAAXPI010000022.1"/>
</dbReference>
<keyword evidence="1" id="KW-0723">Serine/threonine-protein kinase</keyword>
<dbReference type="InterPro" id="IPR036890">
    <property type="entry name" value="HATPase_C_sf"/>
</dbReference>
<evidence type="ECO:0000313" key="4">
    <source>
        <dbReference type="Proteomes" id="UP000579250"/>
    </source>
</evidence>
<gene>
    <name evidence="3" type="ORF">HGB48_17270</name>
</gene>
<dbReference type="Gene3D" id="3.30.565.10">
    <property type="entry name" value="Histidine kinase-like ATPase, C-terminal domain"/>
    <property type="match status" value="1"/>
</dbReference>
<evidence type="ECO:0000256" key="1">
    <source>
        <dbReference type="ARBA" id="ARBA00022527"/>
    </source>
</evidence>
<dbReference type="GO" id="GO:0005524">
    <property type="term" value="F:ATP binding"/>
    <property type="evidence" value="ECO:0007669"/>
    <property type="project" value="UniProtKB-KW"/>
</dbReference>
<dbReference type="PANTHER" id="PTHR35526:SF3">
    <property type="entry name" value="ANTI-SIGMA-F FACTOR RSBW"/>
    <property type="match status" value="1"/>
</dbReference>
<dbReference type="InterPro" id="IPR003594">
    <property type="entry name" value="HATPase_dom"/>
</dbReference>
<sequence>MQALLASEATNGSKVVEMSSLTSEIPTIFLDPDDRAPALARDFVAAHFREWGSTDDFMARLVVCELVTNAWRHGEGQIILRVFRDVREDLAVIEVWDQGDGLPVVGPEEFEATSGRGLLLMSQVVHDWGTRPIAEGGKIVWARCAL</sequence>
<comment type="caution">
    <text evidence="3">The sequence shown here is derived from an EMBL/GenBank/DDBJ whole genome shotgun (WGS) entry which is preliminary data.</text>
</comment>
<protein>
    <submittedName>
        <fullName evidence="3">ATP-binding protein</fullName>
    </submittedName>
</protein>
<keyword evidence="3" id="KW-0067">ATP-binding</keyword>
<evidence type="ECO:0000259" key="2">
    <source>
        <dbReference type="Pfam" id="PF13581"/>
    </source>
</evidence>
<keyword evidence="3" id="KW-0547">Nucleotide-binding</keyword>
<dbReference type="Proteomes" id="UP000579250">
    <property type="component" value="Unassembled WGS sequence"/>
</dbReference>
<reference evidence="3 4" key="1">
    <citation type="submission" date="2020-04" db="EMBL/GenBank/DDBJ databases">
        <title>MicrobeNet Type strains.</title>
        <authorList>
            <person name="Nicholson A.C."/>
        </authorList>
    </citation>
    <scope>NUCLEOTIDE SEQUENCE [LARGE SCALE GENOMIC DNA]</scope>
    <source>
        <strain evidence="3 4">ATCC BAA-277</strain>
    </source>
</reference>
<name>A0A846YZL6_9ACTN</name>
<feature type="domain" description="Histidine kinase/HSP90-like ATPase" evidence="2">
    <location>
        <begin position="38"/>
        <end position="143"/>
    </location>
</feature>
<accession>A0A846YZL6</accession>
<dbReference type="EMBL" id="JAAXPI010000022">
    <property type="protein sequence ID" value="NKZ05481.1"/>
    <property type="molecule type" value="Genomic_DNA"/>
</dbReference>
<dbReference type="SUPFAM" id="SSF55874">
    <property type="entry name" value="ATPase domain of HSP90 chaperone/DNA topoisomerase II/histidine kinase"/>
    <property type="match status" value="1"/>
</dbReference>
<dbReference type="AlphaFoldDB" id="A0A846YZL6"/>
<keyword evidence="1" id="KW-0418">Kinase</keyword>
<keyword evidence="4" id="KW-1185">Reference proteome</keyword>
<organism evidence="3 4">
    <name type="scientific">Actinomadura latina</name>
    <dbReference type="NCBI Taxonomy" id="163603"/>
    <lineage>
        <taxon>Bacteria</taxon>
        <taxon>Bacillati</taxon>
        <taxon>Actinomycetota</taxon>
        <taxon>Actinomycetes</taxon>
        <taxon>Streptosporangiales</taxon>
        <taxon>Thermomonosporaceae</taxon>
        <taxon>Actinomadura</taxon>
    </lineage>
</organism>
<dbReference type="Pfam" id="PF13581">
    <property type="entry name" value="HATPase_c_2"/>
    <property type="match status" value="1"/>
</dbReference>
<keyword evidence="1" id="KW-0808">Transferase</keyword>
<dbReference type="GO" id="GO:0004674">
    <property type="term" value="F:protein serine/threonine kinase activity"/>
    <property type="evidence" value="ECO:0007669"/>
    <property type="project" value="UniProtKB-KW"/>
</dbReference>
<evidence type="ECO:0000313" key="3">
    <source>
        <dbReference type="EMBL" id="NKZ05481.1"/>
    </source>
</evidence>
<dbReference type="PANTHER" id="PTHR35526">
    <property type="entry name" value="ANTI-SIGMA-F FACTOR RSBW-RELATED"/>
    <property type="match status" value="1"/>
</dbReference>
<proteinExistence type="predicted"/>
<dbReference type="InterPro" id="IPR050267">
    <property type="entry name" value="Anti-sigma-factor_SerPK"/>
</dbReference>
<dbReference type="CDD" id="cd16936">
    <property type="entry name" value="HATPase_RsbW-like"/>
    <property type="match status" value="1"/>
</dbReference>